<dbReference type="InterPro" id="IPR029033">
    <property type="entry name" value="His_PPase_superfam"/>
</dbReference>
<dbReference type="GO" id="GO:0016791">
    <property type="term" value="F:phosphatase activity"/>
    <property type="evidence" value="ECO:0007669"/>
    <property type="project" value="UniProtKB-ARBA"/>
</dbReference>
<dbReference type="Gene3D" id="3.40.50.1240">
    <property type="entry name" value="Phosphoglycerate mutase-like"/>
    <property type="match status" value="1"/>
</dbReference>
<dbReference type="SUPFAM" id="SSF53254">
    <property type="entry name" value="Phosphoglycerate mutase-like"/>
    <property type="match status" value="1"/>
</dbReference>
<reference evidence="1" key="2">
    <citation type="submission" date="2020-05" db="UniProtKB">
        <authorList>
            <consortium name="EnsemblMetazoa"/>
        </authorList>
    </citation>
    <scope>IDENTIFICATION</scope>
    <source>
        <strain evidence="1">IAEA</strain>
    </source>
</reference>
<dbReference type="EMBL" id="JXJN01017807">
    <property type="status" value="NOT_ANNOTATED_CDS"/>
    <property type="molecule type" value="Genomic_DNA"/>
</dbReference>
<protein>
    <submittedName>
        <fullName evidence="1">Uncharacterized protein</fullName>
    </submittedName>
</protein>
<proteinExistence type="predicted"/>
<keyword evidence="2" id="KW-1185">Reference proteome</keyword>
<dbReference type="STRING" id="67801.A0A1B0BP42"/>
<organism evidence="1 2">
    <name type="scientific">Glossina palpalis gambiensis</name>
    <dbReference type="NCBI Taxonomy" id="67801"/>
    <lineage>
        <taxon>Eukaryota</taxon>
        <taxon>Metazoa</taxon>
        <taxon>Ecdysozoa</taxon>
        <taxon>Arthropoda</taxon>
        <taxon>Hexapoda</taxon>
        <taxon>Insecta</taxon>
        <taxon>Pterygota</taxon>
        <taxon>Neoptera</taxon>
        <taxon>Endopterygota</taxon>
        <taxon>Diptera</taxon>
        <taxon>Brachycera</taxon>
        <taxon>Muscomorpha</taxon>
        <taxon>Hippoboscoidea</taxon>
        <taxon>Glossinidae</taxon>
        <taxon>Glossina</taxon>
    </lineage>
</organism>
<name>A0A1B0BP42_9MUSC</name>
<dbReference type="VEuPathDB" id="VectorBase:GPPI036111"/>
<evidence type="ECO:0000313" key="1">
    <source>
        <dbReference type="EnsemblMetazoa" id="GPPI036111-PA"/>
    </source>
</evidence>
<sequence length="118" mass="13727">MDLVLAGKTACPAYDHALSNLRNSDVFQKLNTRFGYLFNYLSKYTGRSMNSLEDVQRFNNILYIKGLYNKTLPEWTKKVYRRPALQFLSDSTFTIGTYNLARLKTGPLIKEILQRFTD</sequence>
<dbReference type="EnsemblMetazoa" id="GPPI036111-RA">
    <property type="protein sequence ID" value="GPPI036111-PA"/>
    <property type="gene ID" value="GPPI036111"/>
</dbReference>
<accession>A0A1B0BP42</accession>
<dbReference type="AlphaFoldDB" id="A0A1B0BP42"/>
<evidence type="ECO:0000313" key="2">
    <source>
        <dbReference type="Proteomes" id="UP000092460"/>
    </source>
</evidence>
<dbReference type="Proteomes" id="UP000092460">
    <property type="component" value="Unassembled WGS sequence"/>
</dbReference>
<reference evidence="2" key="1">
    <citation type="submission" date="2015-01" db="EMBL/GenBank/DDBJ databases">
        <authorList>
            <person name="Aksoy S."/>
            <person name="Warren W."/>
            <person name="Wilson R.K."/>
        </authorList>
    </citation>
    <scope>NUCLEOTIDE SEQUENCE [LARGE SCALE GENOMIC DNA]</scope>
    <source>
        <strain evidence="2">IAEA</strain>
    </source>
</reference>